<evidence type="ECO:0000256" key="7">
    <source>
        <dbReference type="ARBA" id="ARBA00048263"/>
    </source>
</evidence>
<evidence type="ECO:0000259" key="10">
    <source>
        <dbReference type="PROSITE" id="PS50991"/>
    </source>
</evidence>
<accession>A0A194AI92</accession>
<dbReference type="PROSITE" id="PS50991">
    <property type="entry name" value="PYR_CT"/>
    <property type="match status" value="1"/>
</dbReference>
<dbReference type="InterPro" id="IPR002034">
    <property type="entry name" value="AIPM/Hcit_synth_CS"/>
</dbReference>
<gene>
    <name evidence="11" type="ORF">DPF_1669</name>
</gene>
<evidence type="ECO:0000256" key="3">
    <source>
        <dbReference type="ARBA" id="ARBA00022605"/>
    </source>
</evidence>
<dbReference type="EMBL" id="BDFE01000016">
    <property type="protein sequence ID" value="GAU08950.1"/>
    <property type="molecule type" value="Genomic_DNA"/>
</dbReference>
<feature type="domain" description="Pyruvate carboxyltransferase" evidence="10">
    <location>
        <begin position="4"/>
        <end position="276"/>
    </location>
</feature>
<dbReference type="SUPFAM" id="SSF51569">
    <property type="entry name" value="Aldolase"/>
    <property type="match status" value="1"/>
</dbReference>
<dbReference type="Pfam" id="PF08502">
    <property type="entry name" value="LeuA_dimer"/>
    <property type="match status" value="1"/>
</dbReference>
<dbReference type="OrthoDB" id="9803573at2"/>
<comment type="similarity">
    <text evidence="2 9">Belongs to the alpha-IPM synthase/homocitrate synthase family.</text>
</comment>
<dbReference type="PANTHER" id="PTHR43538">
    <property type="entry name" value="ALPHA-IPM SYNTHASE/HOMOCITRATE SYNTHASE"/>
    <property type="match status" value="1"/>
</dbReference>
<keyword evidence="3" id="KW-0028">Amino-acid biosynthesis</keyword>
<dbReference type="PANTHER" id="PTHR43538:SF1">
    <property type="entry name" value="(R)-CITRAMALATE SYNTHASE"/>
    <property type="match status" value="1"/>
</dbReference>
<evidence type="ECO:0000256" key="8">
    <source>
        <dbReference type="NCBIfam" id="TIGR00977"/>
    </source>
</evidence>
<dbReference type="NCBIfam" id="TIGR00977">
    <property type="entry name" value="citramal_synth"/>
    <property type="match status" value="1"/>
</dbReference>
<dbReference type="UniPathway" id="UPA00047">
    <property type="reaction ID" value="UER00066"/>
</dbReference>
<dbReference type="AlphaFoldDB" id="A0A194AI92"/>
<keyword evidence="4" id="KW-0412">Isoleucine biosynthesis</keyword>
<protein>
    <recommendedName>
        <fullName evidence="8">Citramalate synthase</fullName>
        <ecNumber evidence="8">2.3.3.21</ecNumber>
    </recommendedName>
</protein>
<dbReference type="CDD" id="cd07941">
    <property type="entry name" value="DRE_TIM_LeuA3"/>
    <property type="match status" value="1"/>
</dbReference>
<dbReference type="GO" id="GO:0003852">
    <property type="term" value="F:2-isopropylmalate synthase activity"/>
    <property type="evidence" value="ECO:0007669"/>
    <property type="project" value="InterPro"/>
</dbReference>
<dbReference type="Gene3D" id="1.10.238.260">
    <property type="match status" value="1"/>
</dbReference>
<evidence type="ECO:0000256" key="2">
    <source>
        <dbReference type="ARBA" id="ARBA00006154"/>
    </source>
</evidence>
<dbReference type="Gene3D" id="3.20.20.70">
    <property type="entry name" value="Aldolase class I"/>
    <property type="match status" value="1"/>
</dbReference>
<organism evidence="11 12">
    <name type="scientific">Desulfoplanes formicivorans</name>
    <dbReference type="NCBI Taxonomy" id="1592317"/>
    <lineage>
        <taxon>Bacteria</taxon>
        <taxon>Pseudomonadati</taxon>
        <taxon>Thermodesulfobacteriota</taxon>
        <taxon>Desulfovibrionia</taxon>
        <taxon>Desulfovibrionales</taxon>
        <taxon>Desulfoplanaceae</taxon>
        <taxon>Desulfoplanes</taxon>
    </lineage>
</organism>
<evidence type="ECO:0000256" key="1">
    <source>
        <dbReference type="ARBA" id="ARBA00004743"/>
    </source>
</evidence>
<dbReference type="InterPro" id="IPR005675">
    <property type="entry name" value="Citramal_synthase"/>
</dbReference>
<dbReference type="STRING" id="1592317.DPF_1669"/>
<proteinExistence type="inferred from homology"/>
<dbReference type="Pfam" id="PF00682">
    <property type="entry name" value="HMGL-like"/>
    <property type="match status" value="1"/>
</dbReference>
<comment type="pathway">
    <text evidence="1">Amino-acid biosynthesis; L-isoleucine biosynthesis; 2-oxobutanoate from pyruvate: step 1/3.</text>
</comment>
<keyword evidence="5 9" id="KW-0808">Transferase</keyword>
<dbReference type="GO" id="GO:0009097">
    <property type="term" value="P:isoleucine biosynthetic process"/>
    <property type="evidence" value="ECO:0007669"/>
    <property type="project" value="UniProtKB-UniRule"/>
</dbReference>
<comment type="catalytic activity">
    <reaction evidence="7">
        <text>pyruvate + acetyl-CoA + H2O = (3R)-citramalate + CoA + H(+)</text>
        <dbReference type="Rhea" id="RHEA:19045"/>
        <dbReference type="ChEBI" id="CHEBI:15361"/>
        <dbReference type="ChEBI" id="CHEBI:15377"/>
        <dbReference type="ChEBI" id="CHEBI:15378"/>
        <dbReference type="ChEBI" id="CHEBI:30934"/>
        <dbReference type="ChEBI" id="CHEBI:57287"/>
        <dbReference type="ChEBI" id="CHEBI:57288"/>
        <dbReference type="EC" id="2.3.3.21"/>
    </reaction>
</comment>
<dbReference type="EC" id="2.3.3.21" evidence="8"/>
<reference evidence="12" key="1">
    <citation type="submission" date="2016-06" db="EMBL/GenBank/DDBJ databases">
        <title>Draft genome sequence of Desulfoplanes formicivorans strain Pf12B.</title>
        <authorList>
            <person name="Watanabe M."/>
            <person name="Kojima H."/>
            <person name="Fukui M."/>
        </authorList>
    </citation>
    <scope>NUCLEOTIDE SEQUENCE [LARGE SCALE GENOMIC DNA]</scope>
    <source>
        <strain evidence="12">Pf12B</strain>
    </source>
</reference>
<dbReference type="InterPro" id="IPR013785">
    <property type="entry name" value="Aldolase_TIM"/>
</dbReference>
<keyword evidence="12" id="KW-1185">Reference proteome</keyword>
<comment type="caution">
    <text evidence="11">The sequence shown here is derived from an EMBL/GenBank/DDBJ whole genome shotgun (WGS) entry which is preliminary data.</text>
</comment>
<dbReference type="SUPFAM" id="SSF110921">
    <property type="entry name" value="2-isopropylmalate synthase LeuA, allosteric (dimerisation) domain"/>
    <property type="match status" value="1"/>
</dbReference>
<keyword evidence="6" id="KW-0100">Branched-chain amino acid biosynthesis</keyword>
<dbReference type="SMART" id="SM00917">
    <property type="entry name" value="LeuA_dimer"/>
    <property type="match status" value="1"/>
</dbReference>
<name>A0A194AI92_9BACT</name>
<evidence type="ECO:0000256" key="4">
    <source>
        <dbReference type="ARBA" id="ARBA00022624"/>
    </source>
</evidence>
<dbReference type="InterPro" id="IPR036230">
    <property type="entry name" value="LeuA_allosteric_dom_sf"/>
</dbReference>
<dbReference type="GO" id="GO:0009098">
    <property type="term" value="P:L-leucine biosynthetic process"/>
    <property type="evidence" value="ECO:0007669"/>
    <property type="project" value="InterPro"/>
</dbReference>
<dbReference type="Proteomes" id="UP000095200">
    <property type="component" value="Unassembled WGS sequence"/>
</dbReference>
<dbReference type="GO" id="GO:0043714">
    <property type="term" value="F:(R)-citramalate synthase activity"/>
    <property type="evidence" value="ECO:0007669"/>
    <property type="project" value="UniProtKB-UniRule"/>
</dbReference>
<evidence type="ECO:0000313" key="11">
    <source>
        <dbReference type="EMBL" id="GAU08950.1"/>
    </source>
</evidence>
<dbReference type="InterPro" id="IPR013709">
    <property type="entry name" value="2-isopropylmalate_synth_dimer"/>
</dbReference>
<dbReference type="InterPro" id="IPR054691">
    <property type="entry name" value="LeuA/HCS_post-cat"/>
</dbReference>
<dbReference type="RefSeq" id="WP_069858996.1">
    <property type="nucleotide sequence ID" value="NZ_BDFE01000016.1"/>
</dbReference>
<dbReference type="InterPro" id="IPR000891">
    <property type="entry name" value="PYR_CT"/>
</dbReference>
<evidence type="ECO:0000256" key="9">
    <source>
        <dbReference type="RuleBase" id="RU003523"/>
    </source>
</evidence>
<dbReference type="Gene3D" id="3.30.160.270">
    <property type="match status" value="1"/>
</dbReference>
<evidence type="ECO:0000256" key="6">
    <source>
        <dbReference type="ARBA" id="ARBA00023304"/>
    </source>
</evidence>
<dbReference type="Pfam" id="PF22617">
    <property type="entry name" value="HCS_D2"/>
    <property type="match status" value="1"/>
</dbReference>
<evidence type="ECO:0000313" key="12">
    <source>
        <dbReference type="Proteomes" id="UP000095200"/>
    </source>
</evidence>
<evidence type="ECO:0000256" key="5">
    <source>
        <dbReference type="ARBA" id="ARBA00022679"/>
    </source>
</evidence>
<dbReference type="PROSITE" id="PS00815">
    <property type="entry name" value="AIPM_HOMOCIT_SYNTH_1"/>
    <property type="match status" value="1"/>
</dbReference>
<sequence>MHNIAIYDTTLRDGSQSEEIHLSTADKIRIACKLDDLGIGYIEGGWPGSNPTDMSFFKEIKNYELKTSKVAAFGSTHLANSSPETDKNLQSLIAARTEVITIFGKTWDIHVQEALRTTLDRNLEIIHNSLAFLRPQVAELFFDAEHFFDGFKANREFAMACLDRAVQAGADSIILCDTNGGTLPHEVGDIVAQVRKAFPHTVLGIHAHNDGELAVANSLQAVQNGVRHIQGTINGYGERCGNANLCSIIPNLEIKMDIPCLPQGCMAKLTNVSHVVSEIANVRSFHRQPFVGKSAFAHKGGVHVSAVQKNPKTYEHIPPALVGNKQRILLSDLAGQSNILFKAKRYGFDLDKNDPFVLELLSELKHRENRGYEFSAAEASFELLLNRVMGRSRDYFKIIAFRVFDTQRSEDDDPFTEATVMVKVGGMVEHTAATGMGPVNALDNALRKALQRFYPNIATMHLVDFKVRVLWDLKNDDGQFAGTASQVRVLIESRDQHTQWVTVGVHYNILEASRQALEDSINYKLFKDDQAKLTRALRDRDQ</sequence>